<accession>A0A817SGV2</accession>
<sequence length="122" mass="14262">MCNEFNRLKADNLFQQCSQNEDRHDLANKVFSEASSPTSDTVQITKVCSRELEKLLPFVTSPTILSSFFDRLTALELDDLIRDRFQHVFHIKYCENAWSLHQHTIKEKKLNVMTITTLFLIL</sequence>
<evidence type="ECO:0000313" key="2">
    <source>
        <dbReference type="EMBL" id="CAF3411659.1"/>
    </source>
</evidence>
<protein>
    <submittedName>
        <fullName evidence="1">Uncharacterized protein</fullName>
    </submittedName>
</protein>
<gene>
    <name evidence="2" type="ORF">GRG538_LOCUS10969</name>
    <name evidence="1" type="ORF">LUA448_LOCUS7688</name>
</gene>
<comment type="caution">
    <text evidence="1">The sequence shown here is derived from an EMBL/GenBank/DDBJ whole genome shotgun (WGS) entry which is preliminary data.</text>
</comment>
<organism evidence="1 3">
    <name type="scientific">Rotaria socialis</name>
    <dbReference type="NCBI Taxonomy" id="392032"/>
    <lineage>
        <taxon>Eukaryota</taxon>
        <taxon>Metazoa</taxon>
        <taxon>Spiralia</taxon>
        <taxon>Gnathifera</taxon>
        <taxon>Rotifera</taxon>
        <taxon>Eurotatoria</taxon>
        <taxon>Bdelloidea</taxon>
        <taxon>Philodinida</taxon>
        <taxon>Philodinidae</taxon>
        <taxon>Rotaria</taxon>
    </lineage>
</organism>
<evidence type="ECO:0000313" key="1">
    <source>
        <dbReference type="EMBL" id="CAF3296657.1"/>
    </source>
</evidence>
<dbReference type="EMBL" id="CAJNYD010000781">
    <property type="protein sequence ID" value="CAF3296657.1"/>
    <property type="molecule type" value="Genomic_DNA"/>
</dbReference>
<dbReference type="AlphaFoldDB" id="A0A817SGV2"/>
<name>A0A817SGV2_9BILA</name>
<dbReference type="Proteomes" id="UP000663872">
    <property type="component" value="Unassembled WGS sequence"/>
</dbReference>
<reference evidence="1" key="1">
    <citation type="submission" date="2021-02" db="EMBL/GenBank/DDBJ databases">
        <authorList>
            <person name="Nowell W R."/>
        </authorList>
    </citation>
    <scope>NUCLEOTIDE SEQUENCE</scope>
</reference>
<dbReference type="Proteomes" id="UP000663833">
    <property type="component" value="Unassembled WGS sequence"/>
</dbReference>
<dbReference type="EMBL" id="CAJNYT010001461">
    <property type="protein sequence ID" value="CAF3411659.1"/>
    <property type="molecule type" value="Genomic_DNA"/>
</dbReference>
<proteinExistence type="predicted"/>
<evidence type="ECO:0000313" key="3">
    <source>
        <dbReference type="Proteomes" id="UP000663833"/>
    </source>
</evidence>